<evidence type="ECO:0000256" key="6">
    <source>
        <dbReference type="ARBA" id="ARBA00009541"/>
    </source>
</evidence>
<evidence type="ECO:0000256" key="8">
    <source>
        <dbReference type="ARBA" id="ARBA00022723"/>
    </source>
</evidence>
<evidence type="ECO:0000256" key="2">
    <source>
        <dbReference type="ARBA" id="ARBA00001936"/>
    </source>
</evidence>
<dbReference type="NCBIfam" id="NF004076">
    <property type="entry name" value="PRK05581.1-4"/>
    <property type="match status" value="1"/>
</dbReference>
<dbReference type="HOGENOM" id="CLU_054856_0_1_0"/>
<dbReference type="GO" id="GO:0005737">
    <property type="term" value="C:cytoplasm"/>
    <property type="evidence" value="ECO:0007669"/>
    <property type="project" value="UniProtKB-ARBA"/>
</dbReference>
<dbReference type="AlphaFoldDB" id="A0A068NSN3"/>
<evidence type="ECO:0000256" key="10">
    <source>
        <dbReference type="NCBIfam" id="TIGR01163"/>
    </source>
</evidence>
<dbReference type="InterPro" id="IPR013785">
    <property type="entry name" value="Aldolase_TIM"/>
</dbReference>
<dbReference type="Pfam" id="PF00834">
    <property type="entry name" value="Ribul_P_3_epim"/>
    <property type="match status" value="1"/>
</dbReference>
<dbReference type="Proteomes" id="UP000027982">
    <property type="component" value="Chromosome"/>
</dbReference>
<comment type="cofactor">
    <cofactor evidence="3">
        <name>Co(2+)</name>
        <dbReference type="ChEBI" id="CHEBI:48828"/>
    </cofactor>
</comment>
<evidence type="ECO:0000256" key="9">
    <source>
        <dbReference type="ARBA" id="ARBA00023235"/>
    </source>
</evidence>
<proteinExistence type="inferred from homology"/>
<comment type="catalytic activity">
    <reaction evidence="1">
        <text>D-ribulose 5-phosphate = D-xylulose 5-phosphate</text>
        <dbReference type="Rhea" id="RHEA:13677"/>
        <dbReference type="ChEBI" id="CHEBI:57737"/>
        <dbReference type="ChEBI" id="CHEBI:58121"/>
        <dbReference type="EC" id="5.1.3.1"/>
    </reaction>
</comment>
<evidence type="ECO:0000256" key="7">
    <source>
        <dbReference type="ARBA" id="ARBA00013188"/>
    </source>
</evidence>
<dbReference type="EC" id="5.1.3.1" evidence="7 10"/>
<dbReference type="FunFam" id="3.20.20.70:FF:000004">
    <property type="entry name" value="Ribulose-phosphate 3-epimerase"/>
    <property type="match status" value="1"/>
</dbReference>
<comment type="cofactor">
    <cofactor evidence="4">
        <name>Zn(2+)</name>
        <dbReference type="ChEBI" id="CHEBI:29105"/>
    </cofactor>
</comment>
<protein>
    <recommendedName>
        <fullName evidence="7 10">Ribulose-phosphate 3-epimerase</fullName>
        <ecNumber evidence="7 10">5.1.3.1</ecNumber>
    </recommendedName>
</protein>
<evidence type="ECO:0000313" key="12">
    <source>
        <dbReference type="Proteomes" id="UP000027982"/>
    </source>
</evidence>
<dbReference type="PROSITE" id="PS01086">
    <property type="entry name" value="RIBUL_P_3_EPIMER_2"/>
    <property type="match status" value="1"/>
</dbReference>
<dbReference type="NCBIfam" id="TIGR01163">
    <property type="entry name" value="rpe"/>
    <property type="match status" value="1"/>
</dbReference>
<dbReference type="OrthoDB" id="1645589at2"/>
<keyword evidence="8" id="KW-0479">Metal-binding</keyword>
<dbReference type="GO" id="GO:0046872">
    <property type="term" value="F:metal ion binding"/>
    <property type="evidence" value="ECO:0007669"/>
    <property type="project" value="UniProtKB-KW"/>
</dbReference>
<evidence type="ECO:0000256" key="1">
    <source>
        <dbReference type="ARBA" id="ARBA00001782"/>
    </source>
</evidence>
<dbReference type="CDD" id="cd00429">
    <property type="entry name" value="RPE"/>
    <property type="match status" value="1"/>
</dbReference>
<dbReference type="GO" id="GO:0006098">
    <property type="term" value="P:pentose-phosphate shunt"/>
    <property type="evidence" value="ECO:0007669"/>
    <property type="project" value="UniProtKB-UniRule"/>
</dbReference>
<dbReference type="GO" id="GO:0004750">
    <property type="term" value="F:D-ribulose-phosphate 3-epimerase activity"/>
    <property type="evidence" value="ECO:0007669"/>
    <property type="project" value="UniProtKB-UniRule"/>
</dbReference>
<dbReference type="Gene3D" id="3.20.20.70">
    <property type="entry name" value="Aldolase class I"/>
    <property type="match status" value="1"/>
</dbReference>
<comment type="cofactor">
    <cofactor evidence="2">
        <name>Mn(2+)</name>
        <dbReference type="ChEBI" id="CHEBI:29035"/>
    </cofactor>
</comment>
<name>A0A068NSN3_FIMGI</name>
<gene>
    <name evidence="11" type="ORF">OP10G_2417</name>
</gene>
<keyword evidence="12" id="KW-1185">Reference proteome</keyword>
<dbReference type="PANTHER" id="PTHR11749">
    <property type="entry name" value="RIBULOSE-5-PHOSPHATE-3-EPIMERASE"/>
    <property type="match status" value="1"/>
</dbReference>
<evidence type="ECO:0000256" key="3">
    <source>
        <dbReference type="ARBA" id="ARBA00001941"/>
    </source>
</evidence>
<dbReference type="InterPro" id="IPR011060">
    <property type="entry name" value="RibuloseP-bd_barrel"/>
</dbReference>
<dbReference type="SUPFAM" id="SSF51366">
    <property type="entry name" value="Ribulose-phoshate binding barrel"/>
    <property type="match status" value="1"/>
</dbReference>
<sequence>MKHSLAPSILSFDLTNLHESVRTFLAAGAGIVHLDVMDGQFVPPITFGDSYVRALRSIVPQAFFEAHLMTLSPERHFEAFAEAGCGRILFHAEAGVHSYRHCQTLQSMGVEAGIAINPGTPVESVVELLDVVSLVLVMTVNPGWGGQSFISSALEKVRRIRELRPELNIEVDGGIDPKTLPIAQAAGANVFVVGSYLAKAPDLTAAVRGLMEQMG</sequence>
<dbReference type="GO" id="GO:0005975">
    <property type="term" value="P:carbohydrate metabolic process"/>
    <property type="evidence" value="ECO:0007669"/>
    <property type="project" value="InterPro"/>
</dbReference>
<dbReference type="STRING" id="661478.OP10G_2417"/>
<dbReference type="InterPro" id="IPR000056">
    <property type="entry name" value="Ribul_P_3_epim-like"/>
</dbReference>
<evidence type="ECO:0000256" key="5">
    <source>
        <dbReference type="ARBA" id="ARBA00001954"/>
    </source>
</evidence>
<dbReference type="eggNOG" id="COG0036">
    <property type="taxonomic scope" value="Bacteria"/>
</dbReference>
<dbReference type="KEGG" id="fgi:OP10G_2417"/>
<keyword evidence="9" id="KW-0413">Isomerase</keyword>
<dbReference type="EMBL" id="CP007139">
    <property type="protein sequence ID" value="AIE85785.1"/>
    <property type="molecule type" value="Genomic_DNA"/>
</dbReference>
<evidence type="ECO:0000313" key="11">
    <source>
        <dbReference type="EMBL" id="AIE85785.1"/>
    </source>
</evidence>
<accession>A0A068NSN3</accession>
<organism evidence="11 12">
    <name type="scientific">Fimbriimonas ginsengisoli Gsoil 348</name>
    <dbReference type="NCBI Taxonomy" id="661478"/>
    <lineage>
        <taxon>Bacteria</taxon>
        <taxon>Bacillati</taxon>
        <taxon>Armatimonadota</taxon>
        <taxon>Fimbriimonadia</taxon>
        <taxon>Fimbriimonadales</taxon>
        <taxon>Fimbriimonadaceae</taxon>
        <taxon>Fimbriimonas</taxon>
    </lineage>
</organism>
<comment type="similarity">
    <text evidence="6">Belongs to the ribulose-phosphate 3-epimerase family.</text>
</comment>
<comment type="cofactor">
    <cofactor evidence="5">
        <name>Fe(2+)</name>
        <dbReference type="ChEBI" id="CHEBI:29033"/>
    </cofactor>
</comment>
<dbReference type="InterPro" id="IPR026019">
    <property type="entry name" value="Ribul_P_3_epim"/>
</dbReference>
<reference evidence="11 12" key="1">
    <citation type="journal article" date="2014" name="PLoS ONE">
        <title>The first complete genome sequence of the class fimbriimonadia in the phylum armatimonadetes.</title>
        <authorList>
            <person name="Hu Z.Y."/>
            <person name="Wang Y.Z."/>
            <person name="Im W.T."/>
            <person name="Wang S.Y."/>
            <person name="Zhao G.P."/>
            <person name="Zheng H.J."/>
            <person name="Quan Z.X."/>
        </authorList>
    </citation>
    <scope>NUCLEOTIDE SEQUENCE [LARGE SCALE GENOMIC DNA]</scope>
    <source>
        <strain evidence="11">Gsoil 348</strain>
    </source>
</reference>
<dbReference type="RefSeq" id="WP_025225655.1">
    <property type="nucleotide sequence ID" value="NZ_CP007139.1"/>
</dbReference>
<evidence type="ECO:0000256" key="4">
    <source>
        <dbReference type="ARBA" id="ARBA00001947"/>
    </source>
</evidence>